<feature type="domain" description="Chorismate mutase" evidence="2">
    <location>
        <begin position="54"/>
        <end position="147"/>
    </location>
</feature>
<dbReference type="EC" id="5.4.99.5" evidence="1"/>
<dbReference type="EMBL" id="BSDO01000009">
    <property type="protein sequence ID" value="GLI24955.1"/>
    <property type="molecule type" value="Genomic_DNA"/>
</dbReference>
<dbReference type="InterPro" id="IPR036979">
    <property type="entry name" value="CM_dom_sf"/>
</dbReference>
<dbReference type="SUPFAM" id="SSF48600">
    <property type="entry name" value="Chorismate mutase II"/>
    <property type="match status" value="1"/>
</dbReference>
<dbReference type="PROSITE" id="PS51168">
    <property type="entry name" value="CHORISMATE_MUT_2"/>
    <property type="match status" value="1"/>
</dbReference>
<organism evidence="3 4">
    <name type="scientific">Xanthobacter flavus</name>
    <dbReference type="NCBI Taxonomy" id="281"/>
    <lineage>
        <taxon>Bacteria</taxon>
        <taxon>Pseudomonadati</taxon>
        <taxon>Pseudomonadota</taxon>
        <taxon>Alphaproteobacteria</taxon>
        <taxon>Hyphomicrobiales</taxon>
        <taxon>Xanthobacteraceae</taxon>
        <taxon>Xanthobacter</taxon>
    </lineage>
</organism>
<gene>
    <name evidence="3" type="ORF">XFLAVUS301_46290</name>
</gene>
<dbReference type="InterPro" id="IPR002701">
    <property type="entry name" value="CM_II_prokaryot"/>
</dbReference>
<evidence type="ECO:0000313" key="3">
    <source>
        <dbReference type="EMBL" id="GLI24955.1"/>
    </source>
</evidence>
<dbReference type="InterPro" id="IPR036263">
    <property type="entry name" value="Chorismate_II_sf"/>
</dbReference>
<dbReference type="Proteomes" id="UP001144397">
    <property type="component" value="Unassembled WGS sequence"/>
</dbReference>
<dbReference type="Pfam" id="PF01817">
    <property type="entry name" value="CM_2"/>
    <property type="match status" value="1"/>
</dbReference>
<dbReference type="GO" id="GO:0046417">
    <property type="term" value="P:chorismate metabolic process"/>
    <property type="evidence" value="ECO:0007669"/>
    <property type="project" value="InterPro"/>
</dbReference>
<name>A0A9W6CR64_XANFL</name>
<evidence type="ECO:0000259" key="2">
    <source>
        <dbReference type="PROSITE" id="PS51168"/>
    </source>
</evidence>
<dbReference type="AlphaFoldDB" id="A0A9W6CR64"/>
<reference evidence="3" key="1">
    <citation type="submission" date="2022-12" db="EMBL/GenBank/DDBJ databases">
        <title>Reference genome sequencing for broad-spectrum identification of bacterial and archaeal isolates by mass spectrometry.</title>
        <authorList>
            <person name="Sekiguchi Y."/>
            <person name="Tourlousse D.M."/>
        </authorList>
    </citation>
    <scope>NUCLEOTIDE SEQUENCE</scope>
    <source>
        <strain evidence="3">301</strain>
    </source>
</reference>
<sequence length="336" mass="35632">MPEACDAGGSGPAVSVPELEGRFIRRTDFIRLGVRSGRANAMTQSAMPQNATQNDAPLSLADLRSEIDRIDAAMHQLLMERSEIIDRLVQVKHTQGTEGGSAFRPAREADMMRRLVERHRGLLPLDTVESIWRVIIATFTYVQAPYSVHADLSGGEAPMRDSARFHFGFTVPFLPHMGARGVIDAVAGSRGDLGLLAAAPSPSAADPWWTALEAEGAPKIIARLPFVERDDHPAGLPVFVVSHPIADAAVREVRVYSLRVTGWSAAAGRAIPAFAEVVVAPDEALDGAALLVSLPPGHAVDEVTGALAEAGAGIRAVAEVGSHAATHKVVRPAARP</sequence>
<proteinExistence type="predicted"/>
<dbReference type="SMART" id="SM00830">
    <property type="entry name" value="CM_2"/>
    <property type="match status" value="1"/>
</dbReference>
<comment type="caution">
    <text evidence="3">The sequence shown here is derived from an EMBL/GenBank/DDBJ whole genome shotgun (WGS) entry which is preliminary data.</text>
</comment>
<dbReference type="GO" id="GO:0004106">
    <property type="term" value="F:chorismate mutase activity"/>
    <property type="evidence" value="ECO:0007669"/>
    <property type="project" value="UniProtKB-EC"/>
</dbReference>
<evidence type="ECO:0000256" key="1">
    <source>
        <dbReference type="ARBA" id="ARBA00012404"/>
    </source>
</evidence>
<accession>A0A9W6CR64</accession>
<evidence type="ECO:0000313" key="4">
    <source>
        <dbReference type="Proteomes" id="UP001144397"/>
    </source>
</evidence>
<dbReference type="NCBIfam" id="NF004697">
    <property type="entry name" value="PRK06034.1-3"/>
    <property type="match status" value="1"/>
</dbReference>
<dbReference type="Gene3D" id="1.20.59.10">
    <property type="entry name" value="Chorismate mutase"/>
    <property type="match status" value="1"/>
</dbReference>
<dbReference type="NCBIfam" id="NF004698">
    <property type="entry name" value="PRK06034.1-4"/>
    <property type="match status" value="1"/>
</dbReference>
<protein>
    <recommendedName>
        <fullName evidence="1">chorismate mutase</fullName>
        <ecNumber evidence="1">5.4.99.5</ecNumber>
    </recommendedName>
</protein>